<dbReference type="PANTHER" id="PTHR45138">
    <property type="entry name" value="REGULATORY COMPONENTS OF SENSORY TRANSDUCTION SYSTEM"/>
    <property type="match status" value="1"/>
</dbReference>
<dbReference type="InterPro" id="IPR043128">
    <property type="entry name" value="Rev_trsase/Diguanyl_cyclase"/>
</dbReference>
<dbReference type="CDD" id="cd01949">
    <property type="entry name" value="GGDEF"/>
    <property type="match status" value="1"/>
</dbReference>
<dbReference type="InterPro" id="IPR000014">
    <property type="entry name" value="PAS"/>
</dbReference>
<protein>
    <recommendedName>
        <fullName evidence="1">diguanylate cyclase</fullName>
        <ecNumber evidence="1">2.7.7.65</ecNumber>
    </recommendedName>
</protein>
<dbReference type="Gene3D" id="3.30.450.20">
    <property type="entry name" value="PAS domain"/>
    <property type="match status" value="1"/>
</dbReference>
<proteinExistence type="predicted"/>
<dbReference type="AlphaFoldDB" id="A0A5Q0TI24"/>
<dbReference type="InterPro" id="IPR013656">
    <property type="entry name" value="PAS_4"/>
</dbReference>
<sequence length="470" mass="52906">MNELAAVNHALPVSNNIAPSSEGYIKDYLAKFALDSISELVFFKDANGQVSGTNRAYDRFWLEREAESCAKLSWDDQTSRATVKRWTTLPTGESCLLETHISALMGDAGIPIGTIGITHDVTEWYNTEQSFLYEMERRQNMEIELAQRDTMLQSLMNASPDPIAIFNQNRVHEACNQPYADSLGIANPDMLIGQRLENLLPIELVERFKQSDLEVLKEGKTIRFVDTTENTAGELNWYDIVKAPYTDPLSNTTGCLLMARDITARMHAEQQLAQANAELEQLSFFDELTKVANRRRFEVELKAIWALHLRQSSPFTIIICDIDYFKKYNQLYGREQGDITLTKVAQALKSVPLRGADLVARYLDGQFVFLLPETKMPGCLHIADKIHQVIADLNIEHAKSPISDKLTVSLGVSSLIPRRSMLESEFIALAEDALAQAKEKGRMQTQVQLLNDDYTPTIHASRRGGVDESN</sequence>
<evidence type="ECO:0000259" key="3">
    <source>
        <dbReference type="PROSITE" id="PS50113"/>
    </source>
</evidence>
<dbReference type="GO" id="GO:1902201">
    <property type="term" value="P:negative regulation of bacterial-type flagellum-dependent cell motility"/>
    <property type="evidence" value="ECO:0007669"/>
    <property type="project" value="TreeGrafter"/>
</dbReference>
<evidence type="ECO:0000259" key="4">
    <source>
        <dbReference type="PROSITE" id="PS50887"/>
    </source>
</evidence>
<evidence type="ECO:0000313" key="6">
    <source>
        <dbReference type="Proteomes" id="UP000348942"/>
    </source>
</evidence>
<dbReference type="InterPro" id="IPR050469">
    <property type="entry name" value="Diguanylate_Cyclase"/>
</dbReference>
<dbReference type="PROSITE" id="PS50887">
    <property type="entry name" value="GGDEF"/>
    <property type="match status" value="1"/>
</dbReference>
<dbReference type="Gene3D" id="3.30.70.270">
    <property type="match status" value="1"/>
</dbReference>
<reference evidence="5 6" key="1">
    <citation type="submission" date="2019-10" db="EMBL/GenBank/DDBJ databases">
        <title>Vibrio sp. nov., isolated from Coralline algae surface.</title>
        <authorList>
            <person name="Geng Y."/>
            <person name="Zhang X."/>
        </authorList>
    </citation>
    <scope>NUCLEOTIDE SEQUENCE [LARGE SCALE GENOMIC DNA]</scope>
    <source>
        <strain evidence="5 6">SM1977</strain>
    </source>
</reference>
<dbReference type="NCBIfam" id="TIGR00229">
    <property type="entry name" value="sensory_box"/>
    <property type="match status" value="1"/>
</dbReference>
<dbReference type="GO" id="GO:0005886">
    <property type="term" value="C:plasma membrane"/>
    <property type="evidence" value="ECO:0007669"/>
    <property type="project" value="TreeGrafter"/>
</dbReference>
<evidence type="ECO:0000256" key="1">
    <source>
        <dbReference type="ARBA" id="ARBA00012528"/>
    </source>
</evidence>
<dbReference type="EC" id="2.7.7.65" evidence="1"/>
<dbReference type="InterPro" id="IPR035965">
    <property type="entry name" value="PAS-like_dom_sf"/>
</dbReference>
<evidence type="ECO:0000313" key="5">
    <source>
        <dbReference type="EMBL" id="QGA65575.1"/>
    </source>
</evidence>
<dbReference type="SUPFAM" id="SSF55073">
    <property type="entry name" value="Nucleotide cyclase"/>
    <property type="match status" value="1"/>
</dbReference>
<dbReference type="InterPro" id="IPR000700">
    <property type="entry name" value="PAS-assoc_C"/>
</dbReference>
<dbReference type="InterPro" id="IPR000160">
    <property type="entry name" value="GGDEF_dom"/>
</dbReference>
<dbReference type="SMART" id="SM00267">
    <property type="entry name" value="GGDEF"/>
    <property type="match status" value="1"/>
</dbReference>
<dbReference type="GO" id="GO:0052621">
    <property type="term" value="F:diguanylate cyclase activity"/>
    <property type="evidence" value="ECO:0007669"/>
    <property type="project" value="UniProtKB-EC"/>
</dbReference>
<dbReference type="Proteomes" id="UP000348942">
    <property type="component" value="Chromosome 1"/>
</dbReference>
<dbReference type="Pfam" id="PF08448">
    <property type="entry name" value="PAS_4"/>
    <property type="match status" value="1"/>
</dbReference>
<name>A0A5Q0TI24_9VIBR</name>
<dbReference type="NCBIfam" id="TIGR00254">
    <property type="entry name" value="GGDEF"/>
    <property type="match status" value="1"/>
</dbReference>
<organism evidence="5 6">
    <name type="scientific">Vibrio algicola</name>
    <dbReference type="NCBI Taxonomy" id="2662262"/>
    <lineage>
        <taxon>Bacteria</taxon>
        <taxon>Pseudomonadati</taxon>
        <taxon>Pseudomonadota</taxon>
        <taxon>Gammaproteobacteria</taxon>
        <taxon>Vibrionales</taxon>
        <taxon>Vibrionaceae</taxon>
        <taxon>Vibrio</taxon>
    </lineage>
</organism>
<gene>
    <name evidence="5" type="ORF">GFB47_09220</name>
</gene>
<comment type="catalytic activity">
    <reaction evidence="2">
        <text>2 GTP = 3',3'-c-di-GMP + 2 diphosphate</text>
        <dbReference type="Rhea" id="RHEA:24898"/>
        <dbReference type="ChEBI" id="CHEBI:33019"/>
        <dbReference type="ChEBI" id="CHEBI:37565"/>
        <dbReference type="ChEBI" id="CHEBI:58805"/>
        <dbReference type="EC" id="2.7.7.65"/>
    </reaction>
</comment>
<feature type="domain" description="PAC" evidence="3">
    <location>
        <begin position="218"/>
        <end position="274"/>
    </location>
</feature>
<dbReference type="Pfam" id="PF00990">
    <property type="entry name" value="GGDEF"/>
    <property type="match status" value="1"/>
</dbReference>
<dbReference type="GO" id="GO:0043709">
    <property type="term" value="P:cell adhesion involved in single-species biofilm formation"/>
    <property type="evidence" value="ECO:0007669"/>
    <property type="project" value="TreeGrafter"/>
</dbReference>
<dbReference type="PANTHER" id="PTHR45138:SF9">
    <property type="entry name" value="DIGUANYLATE CYCLASE DGCM-RELATED"/>
    <property type="match status" value="1"/>
</dbReference>
<dbReference type="EMBL" id="CP045699">
    <property type="protein sequence ID" value="QGA65575.1"/>
    <property type="molecule type" value="Genomic_DNA"/>
</dbReference>
<feature type="domain" description="GGDEF" evidence="4">
    <location>
        <begin position="313"/>
        <end position="450"/>
    </location>
</feature>
<dbReference type="SUPFAM" id="SSF55785">
    <property type="entry name" value="PYP-like sensor domain (PAS domain)"/>
    <property type="match status" value="1"/>
</dbReference>
<dbReference type="InterPro" id="IPR029787">
    <property type="entry name" value="Nucleotide_cyclase"/>
</dbReference>
<dbReference type="RefSeq" id="WP_153447722.1">
    <property type="nucleotide sequence ID" value="NZ_CP045699.1"/>
</dbReference>
<evidence type="ECO:0000256" key="2">
    <source>
        <dbReference type="ARBA" id="ARBA00034247"/>
    </source>
</evidence>
<dbReference type="PROSITE" id="PS50113">
    <property type="entry name" value="PAC"/>
    <property type="match status" value="1"/>
</dbReference>
<keyword evidence="6" id="KW-1185">Reference proteome</keyword>
<accession>A0A5Q0TI24</accession>